<gene>
    <name evidence="2" type="ORF">PAHAL_7G223200</name>
</gene>
<sequence>MPSLEWTLRCSRSLAPPCVASFARIDASSPGQRATAPAARPAPPRAVSFARIDAPPLPPAGSSPWRLVSRIDALPLSKEFAAARVHASAPHVTPGSAAGAGPSWAPPWGRS</sequence>
<reference evidence="2" key="1">
    <citation type="submission" date="2018-04" db="EMBL/GenBank/DDBJ databases">
        <title>WGS assembly of Panicum hallii.</title>
        <authorList>
            <person name="Lovell J."/>
            <person name="Jenkins J."/>
            <person name="Lowry D."/>
            <person name="Mamidi S."/>
            <person name="Sreedasyam A."/>
            <person name="Weng X."/>
            <person name="Barry K."/>
            <person name="Bonette J."/>
            <person name="Campitelli B."/>
            <person name="Daum C."/>
            <person name="Gordon S."/>
            <person name="Gould B."/>
            <person name="Lipzen A."/>
            <person name="Macqueen A."/>
            <person name="Palacio-Mejia J."/>
            <person name="Plott C."/>
            <person name="Shakirov E."/>
            <person name="Shu S."/>
            <person name="Yoshinaga Y."/>
            <person name="Zane M."/>
            <person name="Rokhsar D."/>
            <person name="Grimwood J."/>
            <person name="Schmutz J."/>
            <person name="Juenger T."/>
        </authorList>
    </citation>
    <scope>NUCLEOTIDE SEQUENCE [LARGE SCALE GENOMIC DNA]</scope>
    <source>
        <strain evidence="2">FIL2</strain>
    </source>
</reference>
<feature type="compositionally biased region" description="Low complexity" evidence="1">
    <location>
        <begin position="94"/>
        <end position="111"/>
    </location>
</feature>
<evidence type="ECO:0000256" key="1">
    <source>
        <dbReference type="SAM" id="MobiDB-lite"/>
    </source>
</evidence>
<feature type="region of interest" description="Disordered" evidence="1">
    <location>
        <begin position="88"/>
        <end position="111"/>
    </location>
</feature>
<organism evidence="2">
    <name type="scientific">Panicum hallii</name>
    <dbReference type="NCBI Taxonomy" id="206008"/>
    <lineage>
        <taxon>Eukaryota</taxon>
        <taxon>Viridiplantae</taxon>
        <taxon>Streptophyta</taxon>
        <taxon>Embryophyta</taxon>
        <taxon>Tracheophyta</taxon>
        <taxon>Spermatophyta</taxon>
        <taxon>Magnoliopsida</taxon>
        <taxon>Liliopsida</taxon>
        <taxon>Poales</taxon>
        <taxon>Poaceae</taxon>
        <taxon>PACMAD clade</taxon>
        <taxon>Panicoideae</taxon>
        <taxon>Panicodae</taxon>
        <taxon>Paniceae</taxon>
        <taxon>Panicinae</taxon>
        <taxon>Panicum</taxon>
        <taxon>Panicum sect. Panicum</taxon>
    </lineage>
</organism>
<accession>A0A2T8ID44</accession>
<dbReference type="Proteomes" id="UP000243499">
    <property type="component" value="Chromosome 7"/>
</dbReference>
<name>A0A2T8ID44_9POAL</name>
<dbReference type="EMBL" id="CM008052">
    <property type="protein sequence ID" value="PVH35605.1"/>
    <property type="molecule type" value="Genomic_DNA"/>
</dbReference>
<protein>
    <submittedName>
        <fullName evidence="2">Uncharacterized protein</fullName>
    </submittedName>
</protein>
<dbReference type="AlphaFoldDB" id="A0A2T8ID44"/>
<proteinExistence type="predicted"/>
<dbReference type="Gramene" id="PVH35605">
    <property type="protein sequence ID" value="PVH35605"/>
    <property type="gene ID" value="PAHAL_7G223200"/>
</dbReference>
<evidence type="ECO:0000313" key="2">
    <source>
        <dbReference type="EMBL" id="PVH35605.1"/>
    </source>
</evidence>